<dbReference type="RefSeq" id="WP_146173410.1">
    <property type="nucleotide sequence ID" value="NZ_QAYE01000015.1"/>
</dbReference>
<dbReference type="AlphaFoldDB" id="A0A2T5TWV5"/>
<evidence type="ECO:0000313" key="1">
    <source>
        <dbReference type="EMBL" id="PTW43701.1"/>
    </source>
</evidence>
<dbReference type="OrthoDB" id="9789856at2"/>
<dbReference type="GeneID" id="91008035"/>
<organism evidence="1 2">
    <name type="scientific">Sphingomonas faeni</name>
    <dbReference type="NCBI Taxonomy" id="185950"/>
    <lineage>
        <taxon>Bacteria</taxon>
        <taxon>Pseudomonadati</taxon>
        <taxon>Pseudomonadota</taxon>
        <taxon>Alphaproteobacteria</taxon>
        <taxon>Sphingomonadales</taxon>
        <taxon>Sphingomonadaceae</taxon>
        <taxon>Sphingomonas</taxon>
    </lineage>
</organism>
<accession>A0A2T5TWV5</accession>
<evidence type="ECO:0000313" key="2">
    <source>
        <dbReference type="Proteomes" id="UP000244013"/>
    </source>
</evidence>
<dbReference type="EMBL" id="QAYE01000015">
    <property type="protein sequence ID" value="PTW43701.1"/>
    <property type="molecule type" value="Genomic_DNA"/>
</dbReference>
<sequence>MIYIYQDVAKIPVDWLDTVAAYQAELEGISTKTERVSYIGKKQGVWGIIKDQLLAMSHNKCWYSEAPDAVSDWHVDHFRPKSRALDADRTPHDGYMWLAFDWKNYRIAGSYPNSPHKDGKGVTRGKWDYFPLSAGSVRATWAQRSTAGEIVLLLDPTNKNDPKLMTFDEEGIPAPADPRNAIIKKRVETTVHYLYLDSPRLIAARKKKWREVSALIEEYHLACPEDYDSCTDLDHLRVERLAGKLSLLASPHSAYAATARACLRANALDWMIERVEEAAAA</sequence>
<reference evidence="1 2" key="1">
    <citation type="submission" date="2018-04" db="EMBL/GenBank/DDBJ databases">
        <title>Genomic Encyclopedia of Type Strains, Phase III (KMG-III): the genomes of soil and plant-associated and newly described type strains.</title>
        <authorList>
            <person name="Whitman W."/>
        </authorList>
    </citation>
    <scope>NUCLEOTIDE SEQUENCE [LARGE SCALE GENOMIC DNA]</scope>
    <source>
        <strain evidence="1 2">MA-olki</strain>
    </source>
</reference>
<protein>
    <submittedName>
        <fullName evidence="1">Uncharacterized protein (TIGR02646 family)</fullName>
    </submittedName>
</protein>
<gene>
    <name evidence="1" type="ORF">C8J25_11516</name>
</gene>
<proteinExistence type="predicted"/>
<comment type="caution">
    <text evidence="1">The sequence shown here is derived from an EMBL/GenBank/DDBJ whole genome shotgun (WGS) entry which is preliminary data.</text>
</comment>
<dbReference type="Proteomes" id="UP000244013">
    <property type="component" value="Unassembled WGS sequence"/>
</dbReference>
<name>A0A2T5TWV5_9SPHN</name>